<dbReference type="FunFam" id="3.30.160.60:FF:002343">
    <property type="entry name" value="Zinc finger protein 33A"/>
    <property type="match status" value="4"/>
</dbReference>
<feature type="domain" description="C2H2-type" evidence="14">
    <location>
        <begin position="1565"/>
        <end position="1592"/>
    </location>
</feature>
<keyword evidence="8" id="KW-0805">Transcription regulation</keyword>
<proteinExistence type="inferred from homology"/>
<dbReference type="Pfam" id="PF00096">
    <property type="entry name" value="zf-C2H2"/>
    <property type="match status" value="22"/>
</dbReference>
<feature type="domain" description="C2H2-type" evidence="14">
    <location>
        <begin position="1593"/>
        <end position="1620"/>
    </location>
</feature>
<feature type="region of interest" description="Disordered" evidence="13">
    <location>
        <begin position="1070"/>
        <end position="1121"/>
    </location>
</feature>
<feature type="domain" description="C2H2-type" evidence="14">
    <location>
        <begin position="2156"/>
        <end position="2183"/>
    </location>
</feature>
<dbReference type="PROSITE" id="PS00028">
    <property type="entry name" value="ZINC_FINGER_C2H2_1"/>
    <property type="match status" value="32"/>
</dbReference>
<dbReference type="InterPro" id="IPR013087">
    <property type="entry name" value="Znf_C2H2_type"/>
</dbReference>
<feature type="region of interest" description="Disordered" evidence="13">
    <location>
        <begin position="1708"/>
        <end position="1733"/>
    </location>
</feature>
<name>A0A7E6FII1_9MOLL</name>
<feature type="domain" description="C2H2-type" evidence="14">
    <location>
        <begin position="17"/>
        <end position="44"/>
    </location>
</feature>
<feature type="domain" description="C2H2-type" evidence="14">
    <location>
        <begin position="2240"/>
        <end position="2262"/>
    </location>
</feature>
<feature type="domain" description="C2H2-type" evidence="14">
    <location>
        <begin position="1202"/>
        <end position="1229"/>
    </location>
</feature>
<keyword evidence="7" id="KW-0862">Zinc</keyword>
<feature type="domain" description="C2H2-type" evidence="14">
    <location>
        <begin position="1"/>
        <end position="16"/>
    </location>
</feature>
<accession>A0A7E6FII1</accession>
<dbReference type="FunFam" id="3.30.160.60:FF:000290">
    <property type="entry name" value="Zinc finger protein 697 isoform X1"/>
    <property type="match status" value="2"/>
</dbReference>
<dbReference type="Proteomes" id="UP000515154">
    <property type="component" value="Linkage group LG18"/>
</dbReference>
<evidence type="ECO:0000256" key="5">
    <source>
        <dbReference type="ARBA" id="ARBA00022737"/>
    </source>
</evidence>
<dbReference type="Gene3D" id="3.30.160.60">
    <property type="entry name" value="Classic Zinc Finger"/>
    <property type="match status" value="26"/>
</dbReference>
<dbReference type="PROSITE" id="PS50157">
    <property type="entry name" value="ZINC_FINGER_C2H2_2"/>
    <property type="match status" value="33"/>
</dbReference>
<keyword evidence="11" id="KW-0539">Nucleus</keyword>
<evidence type="ECO:0000256" key="10">
    <source>
        <dbReference type="ARBA" id="ARBA00023163"/>
    </source>
</evidence>
<feature type="domain" description="C2H2-type" evidence="14">
    <location>
        <begin position="2184"/>
        <end position="2211"/>
    </location>
</feature>
<dbReference type="SUPFAM" id="SSF57667">
    <property type="entry name" value="beta-beta-alpha zinc fingers"/>
    <property type="match status" value="17"/>
</dbReference>
<keyword evidence="5" id="KW-0677">Repeat</keyword>
<dbReference type="PANTHER" id="PTHR23235:SF142">
    <property type="entry name" value="ZINC FINGER PROTEIN 384"/>
    <property type="match status" value="1"/>
</dbReference>
<feature type="domain" description="C2H2-type" evidence="14">
    <location>
        <begin position="839"/>
        <end position="866"/>
    </location>
</feature>
<evidence type="ECO:0000313" key="15">
    <source>
        <dbReference type="Proteomes" id="UP000515154"/>
    </source>
</evidence>
<feature type="region of interest" description="Disordered" evidence="13">
    <location>
        <begin position="1849"/>
        <end position="1870"/>
    </location>
</feature>
<evidence type="ECO:0000256" key="8">
    <source>
        <dbReference type="ARBA" id="ARBA00023015"/>
    </source>
</evidence>
<protein>
    <submittedName>
        <fullName evidence="16 17">Zinc finger protein Xfin-like</fullName>
    </submittedName>
</protein>
<evidence type="ECO:0000259" key="14">
    <source>
        <dbReference type="PROSITE" id="PS50157"/>
    </source>
</evidence>
<evidence type="ECO:0000256" key="9">
    <source>
        <dbReference type="ARBA" id="ARBA00023125"/>
    </source>
</evidence>
<dbReference type="GO" id="GO:0000981">
    <property type="term" value="F:DNA-binding transcription factor activity, RNA polymerase II-specific"/>
    <property type="evidence" value="ECO:0007669"/>
    <property type="project" value="TreeGrafter"/>
</dbReference>
<feature type="domain" description="C2H2-type" evidence="14">
    <location>
        <begin position="89"/>
        <end position="116"/>
    </location>
</feature>
<feature type="compositionally biased region" description="Polar residues" evidence="13">
    <location>
        <begin position="1098"/>
        <end position="1121"/>
    </location>
</feature>
<keyword evidence="15" id="KW-1185">Reference proteome</keyword>
<evidence type="ECO:0000256" key="11">
    <source>
        <dbReference type="ARBA" id="ARBA00023242"/>
    </source>
</evidence>
<feature type="domain" description="C2H2-type" evidence="14">
    <location>
        <begin position="962"/>
        <end position="989"/>
    </location>
</feature>
<dbReference type="FunFam" id="3.30.160.60:FF:001049">
    <property type="entry name" value="zinc finger protein 319"/>
    <property type="match status" value="1"/>
</dbReference>
<dbReference type="GO" id="GO:0000978">
    <property type="term" value="F:RNA polymerase II cis-regulatory region sequence-specific DNA binding"/>
    <property type="evidence" value="ECO:0007669"/>
    <property type="project" value="TreeGrafter"/>
</dbReference>
<feature type="region of interest" description="Disordered" evidence="13">
    <location>
        <begin position="1534"/>
        <end position="1558"/>
    </location>
</feature>
<feature type="domain" description="C2H2-type" evidence="14">
    <location>
        <begin position="1230"/>
        <end position="1253"/>
    </location>
</feature>
<dbReference type="FunFam" id="3.30.160.60:FF:000045">
    <property type="entry name" value="ZFP69 zinc finger protein B"/>
    <property type="match status" value="1"/>
</dbReference>
<evidence type="ECO:0000256" key="1">
    <source>
        <dbReference type="ARBA" id="ARBA00004123"/>
    </source>
</evidence>
<dbReference type="FunFam" id="3.30.160.60:FF:000557">
    <property type="entry name" value="zinc finger and SCAN domain-containing protein 29"/>
    <property type="match status" value="2"/>
</dbReference>
<dbReference type="FunFam" id="3.30.160.60:FF:000690">
    <property type="entry name" value="Zinc finger protein 354C"/>
    <property type="match status" value="2"/>
</dbReference>
<feature type="compositionally biased region" description="Basic and acidic residues" evidence="13">
    <location>
        <begin position="1077"/>
        <end position="1096"/>
    </location>
</feature>
<feature type="domain" description="C2H2-type" evidence="14">
    <location>
        <begin position="1174"/>
        <end position="1201"/>
    </location>
</feature>
<dbReference type="FunFam" id="3.30.160.60:FF:000446">
    <property type="entry name" value="Zinc finger protein"/>
    <property type="match status" value="2"/>
</dbReference>
<keyword evidence="4" id="KW-0479">Metal-binding</keyword>
<dbReference type="SMART" id="SM00355">
    <property type="entry name" value="ZnF_C2H2"/>
    <property type="match status" value="34"/>
</dbReference>
<feature type="region of interest" description="Disordered" evidence="13">
    <location>
        <begin position="196"/>
        <end position="240"/>
    </location>
</feature>
<evidence type="ECO:0000256" key="13">
    <source>
        <dbReference type="SAM" id="MobiDB-lite"/>
    </source>
</evidence>
<feature type="compositionally biased region" description="Low complexity" evidence="13">
    <location>
        <begin position="225"/>
        <end position="239"/>
    </location>
</feature>
<dbReference type="RefSeq" id="XP_036366688.1">
    <property type="nucleotide sequence ID" value="XM_036510795.1"/>
</dbReference>
<dbReference type="KEGG" id="osn:115221394"/>
<dbReference type="FunFam" id="3.30.160.60:FF:000478">
    <property type="entry name" value="Zinc finger protein 133"/>
    <property type="match status" value="1"/>
</dbReference>
<keyword evidence="9" id="KW-0238">DNA-binding</keyword>
<dbReference type="GO" id="GO:0008270">
    <property type="term" value="F:zinc ion binding"/>
    <property type="evidence" value="ECO:0007669"/>
    <property type="project" value="UniProtKB-KW"/>
</dbReference>
<dbReference type="RefSeq" id="XP_036366687.1">
    <property type="nucleotide sequence ID" value="XM_036510794.1"/>
</dbReference>
<evidence type="ECO:0000256" key="4">
    <source>
        <dbReference type="ARBA" id="ARBA00022723"/>
    </source>
</evidence>
<evidence type="ECO:0000256" key="2">
    <source>
        <dbReference type="ARBA" id="ARBA00006991"/>
    </source>
</evidence>
<dbReference type="InterPro" id="IPR036236">
    <property type="entry name" value="Znf_C2H2_sf"/>
</dbReference>
<reference evidence="16 17" key="1">
    <citation type="submission" date="2025-08" db="UniProtKB">
        <authorList>
            <consortium name="RefSeq"/>
        </authorList>
    </citation>
    <scope>IDENTIFICATION</scope>
</reference>
<feature type="compositionally biased region" description="Polar residues" evidence="13">
    <location>
        <begin position="1721"/>
        <end position="1733"/>
    </location>
</feature>
<feature type="domain" description="C2H2-type" evidence="14">
    <location>
        <begin position="173"/>
        <end position="200"/>
    </location>
</feature>
<comment type="similarity">
    <text evidence="2">Belongs to the krueppel C2H2-type zinc-finger protein family.</text>
</comment>
<feature type="domain" description="C2H2-type" evidence="14">
    <location>
        <begin position="1682"/>
        <end position="1705"/>
    </location>
</feature>
<keyword evidence="3" id="KW-0597">Phosphoprotein</keyword>
<dbReference type="PANTHER" id="PTHR23235">
    <property type="entry name" value="KRUEPPEL-LIKE TRANSCRIPTION FACTOR"/>
    <property type="match status" value="1"/>
</dbReference>
<dbReference type="GO" id="GO:0032502">
    <property type="term" value="P:developmental process"/>
    <property type="evidence" value="ECO:0007669"/>
    <property type="project" value="UniProtKB-ARBA"/>
</dbReference>
<feature type="domain" description="C2H2-type" evidence="14">
    <location>
        <begin position="1018"/>
        <end position="1045"/>
    </location>
</feature>
<feature type="domain" description="C2H2-type" evidence="14">
    <location>
        <begin position="313"/>
        <end position="336"/>
    </location>
</feature>
<feature type="domain" description="C2H2-type" evidence="14">
    <location>
        <begin position="1993"/>
        <end position="2020"/>
    </location>
</feature>
<dbReference type="FunFam" id="3.30.160.60:FF:000450">
    <property type="entry name" value="PR domain zinc finger protein 14"/>
    <property type="match status" value="1"/>
</dbReference>
<feature type="domain" description="C2H2-type" evidence="14">
    <location>
        <begin position="2212"/>
        <end position="2239"/>
    </location>
</feature>
<feature type="domain" description="C2H2-type" evidence="14">
    <location>
        <begin position="1621"/>
        <end position="1648"/>
    </location>
</feature>
<dbReference type="GO" id="GO:0005634">
    <property type="term" value="C:nucleus"/>
    <property type="evidence" value="ECO:0007669"/>
    <property type="project" value="UniProtKB-SubCell"/>
</dbReference>
<feature type="domain" description="C2H2-type" evidence="14">
    <location>
        <begin position="1649"/>
        <end position="1672"/>
    </location>
</feature>
<comment type="subcellular location">
    <subcellularLocation>
        <location evidence="1">Nucleus</location>
    </subcellularLocation>
</comment>
<feature type="domain" description="C2H2-type" evidence="14">
    <location>
        <begin position="117"/>
        <end position="144"/>
    </location>
</feature>
<feature type="domain" description="C2H2-type" evidence="14">
    <location>
        <begin position="811"/>
        <end position="838"/>
    </location>
</feature>
<feature type="domain" description="C2H2-type" evidence="14">
    <location>
        <begin position="990"/>
        <end position="1017"/>
    </location>
</feature>
<feature type="domain" description="C2H2-type" evidence="14">
    <location>
        <begin position="783"/>
        <end position="810"/>
    </location>
</feature>
<evidence type="ECO:0000256" key="7">
    <source>
        <dbReference type="ARBA" id="ARBA00022833"/>
    </source>
</evidence>
<gene>
    <name evidence="16 17" type="primary">LOC115221394</name>
</gene>
<feature type="domain" description="C2H2-type" evidence="14">
    <location>
        <begin position="895"/>
        <end position="925"/>
    </location>
</feature>
<feature type="compositionally biased region" description="Polar residues" evidence="13">
    <location>
        <begin position="199"/>
        <end position="208"/>
    </location>
</feature>
<feature type="domain" description="C2H2-type" evidence="14">
    <location>
        <begin position="1965"/>
        <end position="1992"/>
    </location>
</feature>
<feature type="compositionally biased region" description="Basic and acidic residues" evidence="13">
    <location>
        <begin position="1710"/>
        <end position="1720"/>
    </location>
</feature>
<dbReference type="FunFam" id="3.30.160.60:FF:000130">
    <property type="entry name" value="Spalt-like transcription factor 4"/>
    <property type="match status" value="1"/>
</dbReference>
<organism evidence="15 16">
    <name type="scientific">Octopus sinensis</name>
    <name type="common">East Asian common octopus</name>
    <dbReference type="NCBI Taxonomy" id="2607531"/>
    <lineage>
        <taxon>Eukaryota</taxon>
        <taxon>Metazoa</taxon>
        <taxon>Spiralia</taxon>
        <taxon>Lophotrochozoa</taxon>
        <taxon>Mollusca</taxon>
        <taxon>Cephalopoda</taxon>
        <taxon>Coleoidea</taxon>
        <taxon>Octopodiformes</taxon>
        <taxon>Octopoda</taxon>
        <taxon>Incirrata</taxon>
        <taxon>Octopodidae</taxon>
        <taxon>Octopus</taxon>
    </lineage>
</organism>
<feature type="domain" description="C2H2-type" evidence="14">
    <location>
        <begin position="1937"/>
        <end position="1964"/>
    </location>
</feature>
<feature type="domain" description="C2H2-type" evidence="14">
    <location>
        <begin position="934"/>
        <end position="961"/>
    </location>
</feature>
<evidence type="ECO:0000313" key="16">
    <source>
        <dbReference type="RefSeq" id="XP_036366687.1"/>
    </source>
</evidence>
<sequence>MSNLNQHTRVHTGERPFFCKWCSRRFSRKNNLVSHMRTHAAENEESAGHHSPITKQYCCQKCNKTFSSVELLNSHKVSQHSDNSKRGHHECNICGKVFVSGVMLTIHVRMHTGERPYGCMFCEKRFATSSDLNRHTRIHTGEKPFQCRFCGKRFTQNSNLKVHLRTHTKVYPHHCMQCSIGFTTRAALTQHIRVHHNDNSTPTDNIISNKGDIAKKSSTTKSPPNDTINNNNITTNRNNKGTQGLLNIVSKQVEVKKLEDKVVPLDFFPSTVSSWDKQLLSSLMSGISSSPTNVAKENPTTAENFPVEGQNPLMCSLCSRQFLEVSNLVQHLKVEHDLCDSSMDVDPLPLVVTKDEVDRKSVLQDLAPDNQFTVKTVLLDFDDKVITEEPVVQSSSDAAGYFSKESSCSNNTSSSSSESEIALADNLQSLLYNSDKVVGVENPKEAGVNETKTSSRIVKNSISQTPSQTGSNIKVELDFDNCQKLEETANVADLTSTNDMMLLTPSGNSTVSTSYSGTEPVSLLGKDIEVNSGRDSSTRVHEIPTCLVTSEGILEEWETSRDIGSTNCNTLPIYVSDDSSEQSSGCSSLIPNSFAVSALNIPSSSPCISEDIQCQIPDMQALTNLESFAFDRDSNNVTNSGESSYLCEEFVDINTLNCNYSERSDKRLKIDPEITCIDLSSPLQDKLASKICADEESCLSSESHDGTNKVASKGYLLTDANKNEMGNVVPLSLSSSNGVCFRESNCTDNSITTVNNANVDDGRDLKRTSIQGDDKLCGQENQYACMLCSKTFQQANHLTYHIRTHTGDRPYKCVYCGKAFAKPSDLNRHTRIHTGEKPFKCEFCAKRFTQNSNLVSHLRTHATSQRPYRCSHCNKSFSDFPLLSKHLACHTTKSYKCKLCLRTFSSIHLLSKHTTHAHNHLNVRSGITKQKRCHICNTCGKEFLTSSDLKRHTRIHTGEKPFACDYCEKRFNQSSNLISHVKTHSGVKPYKCDFCPREFFSTAMLYRHRRLHTGEKPYKCNICQMCFSRANFLKYHMATHCELENSSESAVQVHEKKTSKPLETMAGYLCSPQPQSHVEEEPKEIVDGKDNADKGEVITNSYSETKNSSCNESPSNKAEPSENITLDLSTYVSNDGNMYLTSLPASVESEDPVGSKKLVSMMTTLAPRLQYSGFQCPFCMKSFDHSSLLINHIMTHNEQKHYSCKVCSKSFFTRSALRQHSSRHRQRKPFRCGYCSRRFYLNVFLLLHLKKHTSICKYVCNVCCWVTTSLVQVRHHKKLYAGRQHTFSVKHSAEPGVSNVETQNRTYYPNKFTISLSKKLYQRQNNMENPGNKLFQCSMCLERFQHLSSLGQHVVVHKKSDRHRKENTIQPITLLQVRSGHWQLNKGDKKFQDNPSSTYITSTSKFDADSVSQERKDASDSKEVELFNRSKSNRLISKTTHNYRPSVKPLEISIAGHSWLTGDSAFTEESPAYKRCNENTQSVAYNATKSKAKSKNQVKSLKRQVNFQNASIQKDTTITQAAVDESGNDPEAVMKQSKTSLNQEGKIRPKFPISSPSLENNRKQHQCEICGRTFVQACHLTYHIRTHTGERPYGCRHCGKAFFTSSDLKRHTRVHTGEKPFKCNHCRKRFTQRSNLLIHTRSHTGDRPYRCRLCPKKFSTSSMLARHQQTHSTITNHSEINFCCPACQQKFTNYYSLTNHLKASHPSLVKKPEYKKKEKTTSTPHASNKSDSSWLPVKSGTVTISDDSLSDTATYLSATLSCAVCEKSFPDSIQLSKHQCNQQPQEDNLNWATNVKAFDSTISTSASQKDLSGRIPSRSVFKSNESFYNNKGLNRSLGTMNVTTGNVDLMEEQPSDPQTTETSKETSNLLKSLSLSDKDPENVATEEKVCDLVKEKSDVVLVEKLVPVTKTNEKEQSAPSQPIVAGNKKISEEKSPNQCEICFRTFSQSSHLRYHLRTHTGERPYHCDYCDKAFFTSSDRNRHTRVHTGEKPYGCGLCQRTFSQKSNLMGHLKTHNRHGTAAVSYTFSKGQKFLNGTHASSLKVQFKKSSERDSSISNIHSSSAYSSLSSSISHSSIRRTEKVFQDSSKSIWNIQCKVGSVLKPILHLNTKELDHNQQKSSFKTQETNQSRFSTEDTMSHTRSFLSVNDKQNKSEFQCSLCSRTFPLQKQLASHMRYHSGVHRYPCSICAKSFLKMSDLRRHLRVHSGEKPFVCKWCPRKFSQSSNLTAHLRTHSGEKPFQCGLCNKKFSQSSSLKMHTKMHQPICIPARCRFSPI</sequence>
<evidence type="ECO:0000256" key="3">
    <source>
        <dbReference type="ARBA" id="ARBA00022553"/>
    </source>
</evidence>
<keyword evidence="10" id="KW-0804">Transcription</keyword>
<dbReference type="FunFam" id="3.30.160.60:FF:001498">
    <property type="entry name" value="Zinc finger protein 404"/>
    <property type="match status" value="1"/>
</dbReference>
<evidence type="ECO:0000313" key="17">
    <source>
        <dbReference type="RefSeq" id="XP_036366688.1"/>
    </source>
</evidence>
<evidence type="ECO:0000256" key="6">
    <source>
        <dbReference type="ARBA" id="ARBA00022771"/>
    </source>
</evidence>
<feature type="domain" description="C2H2-type" evidence="14">
    <location>
        <begin position="868"/>
        <end position="895"/>
    </location>
</feature>
<feature type="domain" description="C2H2-type" evidence="14">
    <location>
        <begin position="57"/>
        <end position="85"/>
    </location>
</feature>
<feature type="domain" description="C2H2-type" evidence="14">
    <location>
        <begin position="1335"/>
        <end position="1362"/>
    </location>
</feature>
<feature type="domain" description="C2H2-type" evidence="14">
    <location>
        <begin position="145"/>
        <end position="172"/>
    </location>
</feature>
<keyword evidence="6 12" id="KW-0863">Zinc-finger</keyword>
<evidence type="ECO:0000256" key="12">
    <source>
        <dbReference type="PROSITE-ProRule" id="PRU00042"/>
    </source>
</evidence>